<dbReference type="AlphaFoldDB" id="X1B6Z1"/>
<feature type="transmembrane region" description="Helical" evidence="1">
    <location>
        <begin position="38"/>
        <end position="58"/>
    </location>
</feature>
<keyword evidence="1" id="KW-0812">Transmembrane</keyword>
<evidence type="ECO:0000256" key="1">
    <source>
        <dbReference type="SAM" id="Phobius"/>
    </source>
</evidence>
<protein>
    <submittedName>
        <fullName evidence="2">Uncharacterized protein</fullName>
    </submittedName>
</protein>
<keyword evidence="1" id="KW-0472">Membrane</keyword>
<accession>X1B6Z1</accession>
<keyword evidence="1" id="KW-1133">Transmembrane helix</keyword>
<sequence>MLSISAFLTSLSLTLGLEIIDLSATVIAGPFPIYDGISAFFIPGTSAAVVFSIARAIVGFRLNAPVIAPLPPISS</sequence>
<name>X1B6Z1_9ZZZZ</name>
<comment type="caution">
    <text evidence="2">The sequence shown here is derived from an EMBL/GenBank/DDBJ whole genome shotgun (WGS) entry which is preliminary data.</text>
</comment>
<gene>
    <name evidence="2" type="ORF">S01H4_20837</name>
</gene>
<evidence type="ECO:0000313" key="2">
    <source>
        <dbReference type="EMBL" id="GAG67781.1"/>
    </source>
</evidence>
<dbReference type="EMBL" id="BART01009399">
    <property type="protein sequence ID" value="GAG67781.1"/>
    <property type="molecule type" value="Genomic_DNA"/>
</dbReference>
<organism evidence="2">
    <name type="scientific">marine sediment metagenome</name>
    <dbReference type="NCBI Taxonomy" id="412755"/>
    <lineage>
        <taxon>unclassified sequences</taxon>
        <taxon>metagenomes</taxon>
        <taxon>ecological metagenomes</taxon>
    </lineage>
</organism>
<proteinExistence type="predicted"/>
<reference evidence="2" key="1">
    <citation type="journal article" date="2014" name="Front. Microbiol.">
        <title>High frequency of phylogenetically diverse reductive dehalogenase-homologous genes in deep subseafloor sedimentary metagenomes.</title>
        <authorList>
            <person name="Kawai M."/>
            <person name="Futagami T."/>
            <person name="Toyoda A."/>
            <person name="Takaki Y."/>
            <person name="Nishi S."/>
            <person name="Hori S."/>
            <person name="Arai W."/>
            <person name="Tsubouchi T."/>
            <person name="Morono Y."/>
            <person name="Uchiyama I."/>
            <person name="Ito T."/>
            <person name="Fujiyama A."/>
            <person name="Inagaki F."/>
            <person name="Takami H."/>
        </authorList>
    </citation>
    <scope>NUCLEOTIDE SEQUENCE</scope>
    <source>
        <strain evidence="2">Expedition CK06-06</strain>
    </source>
</reference>